<evidence type="ECO:0000313" key="4">
    <source>
        <dbReference type="Proteomes" id="UP000886653"/>
    </source>
</evidence>
<keyword evidence="2" id="KW-0732">Signal</keyword>
<evidence type="ECO:0000256" key="1">
    <source>
        <dbReference type="SAM" id="MobiDB-lite"/>
    </source>
</evidence>
<feature type="region of interest" description="Disordered" evidence="1">
    <location>
        <begin position="23"/>
        <end position="143"/>
    </location>
</feature>
<feature type="compositionally biased region" description="Basic and acidic residues" evidence="1">
    <location>
        <begin position="112"/>
        <end position="122"/>
    </location>
</feature>
<evidence type="ECO:0000256" key="2">
    <source>
        <dbReference type="SAM" id="SignalP"/>
    </source>
</evidence>
<organism evidence="3 4">
    <name type="scientific">Cronartium quercuum f. sp. fusiforme G11</name>
    <dbReference type="NCBI Taxonomy" id="708437"/>
    <lineage>
        <taxon>Eukaryota</taxon>
        <taxon>Fungi</taxon>
        <taxon>Dikarya</taxon>
        <taxon>Basidiomycota</taxon>
        <taxon>Pucciniomycotina</taxon>
        <taxon>Pucciniomycetes</taxon>
        <taxon>Pucciniales</taxon>
        <taxon>Coleosporiaceae</taxon>
        <taxon>Cronartium</taxon>
    </lineage>
</organism>
<feature type="compositionally biased region" description="Polar residues" evidence="1">
    <location>
        <begin position="85"/>
        <end position="95"/>
    </location>
</feature>
<comment type="caution">
    <text evidence="3">The sequence shown here is derived from an EMBL/GenBank/DDBJ whole genome shotgun (WGS) entry which is preliminary data.</text>
</comment>
<feature type="compositionally biased region" description="Low complexity" evidence="1">
    <location>
        <begin position="273"/>
        <end position="288"/>
    </location>
</feature>
<dbReference type="Proteomes" id="UP000886653">
    <property type="component" value="Unassembled WGS sequence"/>
</dbReference>
<name>A0A9P6TBH8_9BASI</name>
<dbReference type="EMBL" id="MU167291">
    <property type="protein sequence ID" value="KAG0144638.1"/>
    <property type="molecule type" value="Genomic_DNA"/>
</dbReference>
<feature type="compositionally biased region" description="Polar residues" evidence="1">
    <location>
        <begin position="245"/>
        <end position="261"/>
    </location>
</feature>
<feature type="compositionally biased region" description="Polar residues" evidence="1">
    <location>
        <begin position="329"/>
        <end position="343"/>
    </location>
</feature>
<sequence length="355" mass="37690">MELLGSFIIAMLITRARRVPPLSVTGASPPKEEVKFNATSPHHTGKYPTTGISQGENHMGSGVLKNHITRTEPKTNESVEKHNSKQYASHNSSSAEGPHAETKNIALSNGENKSDKEDDHNSFKPTPEHMSNQTGPSGGAFGKQNIIGSLVHKEGHIDTVRNITPQVDNLNIWTLPQSTTLQTFMRGNTMVTPKEAISLEHNITANHSTEMSTQNATAKDDKKPIDPYLQSPIPIPILISKASPNISNATTPGQNGTGSHSKSGKPADPYLQSPIPISISKPSPNISNATTLGQNGMGSVGKAEKPVNPYLQSPIPISISKPSPNSSNATTPGQNGTGTASKNYSDKAVRGVLGQ</sequence>
<feature type="region of interest" description="Disordered" evidence="1">
    <location>
        <begin position="244"/>
        <end position="355"/>
    </location>
</feature>
<protein>
    <submittedName>
        <fullName evidence="3">Uncharacterized protein</fullName>
    </submittedName>
</protein>
<proteinExistence type="predicted"/>
<reference evidence="3" key="1">
    <citation type="submission" date="2013-11" db="EMBL/GenBank/DDBJ databases">
        <title>Genome sequence of the fusiform rust pathogen reveals effectors for host alternation and coevolution with pine.</title>
        <authorList>
            <consortium name="DOE Joint Genome Institute"/>
            <person name="Smith K."/>
            <person name="Pendleton A."/>
            <person name="Kubisiak T."/>
            <person name="Anderson C."/>
            <person name="Salamov A."/>
            <person name="Aerts A."/>
            <person name="Riley R."/>
            <person name="Clum A."/>
            <person name="Lindquist E."/>
            <person name="Ence D."/>
            <person name="Campbell M."/>
            <person name="Kronenberg Z."/>
            <person name="Feau N."/>
            <person name="Dhillon B."/>
            <person name="Hamelin R."/>
            <person name="Burleigh J."/>
            <person name="Smith J."/>
            <person name="Yandell M."/>
            <person name="Nelson C."/>
            <person name="Grigoriev I."/>
            <person name="Davis J."/>
        </authorList>
    </citation>
    <scope>NUCLEOTIDE SEQUENCE</scope>
    <source>
        <strain evidence="3">G11</strain>
    </source>
</reference>
<keyword evidence="4" id="KW-1185">Reference proteome</keyword>
<feature type="compositionally biased region" description="Low complexity" evidence="1">
    <location>
        <begin position="313"/>
        <end position="328"/>
    </location>
</feature>
<feature type="chain" id="PRO_5040484943" evidence="2">
    <location>
        <begin position="19"/>
        <end position="355"/>
    </location>
</feature>
<evidence type="ECO:0000313" key="3">
    <source>
        <dbReference type="EMBL" id="KAG0144638.1"/>
    </source>
</evidence>
<dbReference type="AlphaFoldDB" id="A0A9P6TBH8"/>
<feature type="compositionally biased region" description="Basic and acidic residues" evidence="1">
    <location>
        <begin position="69"/>
        <end position="83"/>
    </location>
</feature>
<feature type="signal peptide" evidence="2">
    <location>
        <begin position="1"/>
        <end position="18"/>
    </location>
</feature>
<gene>
    <name evidence="3" type="ORF">CROQUDRAFT_94781</name>
</gene>
<accession>A0A9P6TBH8</accession>